<dbReference type="Pfam" id="PF03167">
    <property type="entry name" value="UDG"/>
    <property type="match status" value="1"/>
</dbReference>
<organism evidence="2 3">
    <name type="scientific">Streptomyces koyangensis</name>
    <dbReference type="NCBI Taxonomy" id="188770"/>
    <lineage>
        <taxon>Bacteria</taxon>
        <taxon>Bacillati</taxon>
        <taxon>Actinomycetota</taxon>
        <taxon>Actinomycetes</taxon>
        <taxon>Kitasatosporales</taxon>
        <taxon>Streptomycetaceae</taxon>
        <taxon>Streptomyces</taxon>
        <taxon>Streptomyces aurantiacus group</taxon>
    </lineage>
</organism>
<dbReference type="AlphaFoldDB" id="A0A385D7C7"/>
<reference evidence="2 3" key="1">
    <citation type="submission" date="2018-08" db="EMBL/GenBank/DDBJ databases">
        <authorList>
            <person name="Ferrada E.E."/>
            <person name="Latorre B.A."/>
        </authorList>
    </citation>
    <scope>NUCLEOTIDE SEQUENCE [LARGE SCALE GENOMIC DNA]</scope>
    <source>
        <strain evidence="2 3">VK-A60T</strain>
    </source>
</reference>
<dbReference type="RefSeq" id="WP_030309571.1">
    <property type="nucleotide sequence ID" value="NZ_CP031742.1"/>
</dbReference>
<dbReference type="GeneID" id="300113829"/>
<sequence>MARRMADETFRTDQERNRYAAHVRAINELVDGLRDQDGRGWMPYVAPWHGGTEARVLSVLRDPGPKTQDGTGSGFLCTENDDPTAERQCRAFEQAGIDARDVTPWNAYPWYINRKPDASEQKAGAEALVRLLGLMPDLRVVLLQGGDAQATWRRLEKAYPTLAAQERFRVVRTYHPGRQALWSPDPEVRAAREQHREDALHQVADILRA</sequence>
<proteinExistence type="predicted"/>
<evidence type="ECO:0000259" key="1">
    <source>
        <dbReference type="Pfam" id="PF03167"/>
    </source>
</evidence>
<dbReference type="KEGG" id="sky:D0C37_06395"/>
<dbReference type="Gene3D" id="3.40.470.10">
    <property type="entry name" value="Uracil-DNA glycosylase-like domain"/>
    <property type="match status" value="1"/>
</dbReference>
<dbReference type="Proteomes" id="UP000259636">
    <property type="component" value="Chromosome"/>
</dbReference>
<dbReference type="InterPro" id="IPR036895">
    <property type="entry name" value="Uracil-DNA_glycosylase-like_sf"/>
</dbReference>
<dbReference type="SUPFAM" id="SSF52141">
    <property type="entry name" value="Uracil-DNA glycosylase-like"/>
    <property type="match status" value="1"/>
</dbReference>
<dbReference type="CDD" id="cd10035">
    <property type="entry name" value="UDG_like"/>
    <property type="match status" value="1"/>
</dbReference>
<name>A0A385D7C7_9ACTN</name>
<dbReference type="EMBL" id="CP031742">
    <property type="protein sequence ID" value="AXQ54265.1"/>
    <property type="molecule type" value="Genomic_DNA"/>
</dbReference>
<evidence type="ECO:0000313" key="2">
    <source>
        <dbReference type="EMBL" id="AXQ54265.1"/>
    </source>
</evidence>
<protein>
    <submittedName>
        <fullName evidence="2">Uracil-DNA glycosylase</fullName>
    </submittedName>
</protein>
<dbReference type="InterPro" id="IPR005122">
    <property type="entry name" value="Uracil-DNA_glycosylase-like"/>
</dbReference>
<gene>
    <name evidence="2" type="ORF">D0C37_06395</name>
</gene>
<feature type="domain" description="Uracil-DNA glycosylase-like" evidence="1">
    <location>
        <begin position="49"/>
        <end position="180"/>
    </location>
</feature>
<evidence type="ECO:0000313" key="3">
    <source>
        <dbReference type="Proteomes" id="UP000259636"/>
    </source>
</evidence>
<accession>A0A385D7C7</accession>